<feature type="non-terminal residue" evidence="5">
    <location>
        <position position="1"/>
    </location>
</feature>
<evidence type="ECO:0000256" key="1">
    <source>
        <dbReference type="ARBA" id="ARBA00022679"/>
    </source>
</evidence>
<dbReference type="OrthoDB" id="568204at2759"/>
<dbReference type="InterPro" id="IPR051556">
    <property type="entry name" value="N-term/lysine_N-AcTrnsfr"/>
</dbReference>
<dbReference type="PANTHER" id="PTHR42919:SF8">
    <property type="entry name" value="N-ALPHA-ACETYLTRANSFERASE 50"/>
    <property type="match status" value="1"/>
</dbReference>
<dbReference type="EMBL" id="CP000597">
    <property type="protein sequence ID" value="ABP00403.1"/>
    <property type="molecule type" value="Genomic_DNA"/>
</dbReference>
<dbReference type="GO" id="GO:0031415">
    <property type="term" value="C:NatA complex"/>
    <property type="evidence" value="ECO:0007669"/>
    <property type="project" value="TreeGrafter"/>
</dbReference>
<dbReference type="GO" id="GO:0008080">
    <property type="term" value="F:N-acetyltransferase activity"/>
    <property type="evidence" value="ECO:0007669"/>
    <property type="project" value="TreeGrafter"/>
</dbReference>
<proteinExistence type="predicted"/>
<feature type="domain" description="N-acetyltransferase" evidence="4">
    <location>
        <begin position="64"/>
        <end position="228"/>
    </location>
</feature>
<keyword evidence="2" id="KW-0012">Acyltransferase</keyword>
<reference evidence="5 6" key="1">
    <citation type="journal article" date="2007" name="Proc. Natl. Acad. Sci. U.S.A.">
        <title>The tiny eukaryote Ostreococcus provides genomic insights into the paradox of plankton speciation.</title>
        <authorList>
            <person name="Palenik B."/>
            <person name="Grimwood J."/>
            <person name="Aerts A."/>
            <person name="Rouze P."/>
            <person name="Salamov A."/>
            <person name="Putnam N."/>
            <person name="Dupont C."/>
            <person name="Jorgensen R."/>
            <person name="Derelle E."/>
            <person name="Rombauts S."/>
            <person name="Zhou K."/>
            <person name="Otillar R."/>
            <person name="Merchant S.S."/>
            <person name="Podell S."/>
            <person name="Gaasterland T."/>
            <person name="Napoli C."/>
            <person name="Gendler K."/>
            <person name="Manuell A."/>
            <person name="Tai V."/>
            <person name="Vallon O."/>
            <person name="Piganeau G."/>
            <person name="Jancek S."/>
            <person name="Heijde M."/>
            <person name="Jabbari K."/>
            <person name="Bowler C."/>
            <person name="Lohr M."/>
            <person name="Robbens S."/>
            <person name="Werner G."/>
            <person name="Dubchak I."/>
            <person name="Pazour G.J."/>
            <person name="Ren Q."/>
            <person name="Paulsen I."/>
            <person name="Delwiche C."/>
            <person name="Schmutz J."/>
            <person name="Rokhsar D."/>
            <person name="Van de Peer Y."/>
            <person name="Moreau H."/>
            <person name="Grigoriev I.V."/>
        </authorList>
    </citation>
    <scope>NUCLEOTIDE SEQUENCE [LARGE SCALE GENOMIC DNA]</scope>
    <source>
        <strain evidence="5 6">CCE9901</strain>
    </source>
</reference>
<evidence type="ECO:0000256" key="2">
    <source>
        <dbReference type="ARBA" id="ARBA00023315"/>
    </source>
</evidence>
<dbReference type="GO" id="GO:0007064">
    <property type="term" value="P:mitotic sister chromatid cohesion"/>
    <property type="evidence" value="ECO:0007669"/>
    <property type="project" value="TreeGrafter"/>
</dbReference>
<sequence>VDVSQAPRRARDARTRATGRRHRVIQKASPSDAVQRAKGGDYNAAAATFVNSFFYDGNVDTRDVEYKGLTRACSSDMKKRYAGDGNALVVILDEDDSRECLACGGVEVRKYVGAVDYESYVKSGRGGMDVEGKIIERPIVANLATARAARRKGYGKAIMGALEDICAENGFDECCLVVEARNKRAQGLYRKLGYKVIGSDAKAAALEVVDGRSRETTTKTLVMRKSLTNPGANVDTVTIGAAVLALALLSAGQQALVDALYVNFGIDLF</sequence>
<dbReference type="GeneID" id="5006144"/>
<dbReference type="CDD" id="cd04301">
    <property type="entry name" value="NAT_SF"/>
    <property type="match status" value="1"/>
</dbReference>
<evidence type="ECO:0000313" key="6">
    <source>
        <dbReference type="Proteomes" id="UP000001568"/>
    </source>
</evidence>
<organism evidence="5 6">
    <name type="scientific">Ostreococcus lucimarinus (strain CCE9901)</name>
    <dbReference type="NCBI Taxonomy" id="436017"/>
    <lineage>
        <taxon>Eukaryota</taxon>
        <taxon>Viridiplantae</taxon>
        <taxon>Chlorophyta</taxon>
        <taxon>Mamiellophyceae</taxon>
        <taxon>Mamiellales</taxon>
        <taxon>Bathycoccaceae</taxon>
        <taxon>Ostreococcus</taxon>
    </lineage>
</organism>
<dbReference type="PROSITE" id="PS51186">
    <property type="entry name" value="GNAT"/>
    <property type="match status" value="1"/>
</dbReference>
<dbReference type="InterPro" id="IPR016181">
    <property type="entry name" value="Acyl_CoA_acyltransferase"/>
</dbReference>
<dbReference type="KEGG" id="olu:OSTLU_93914"/>
<dbReference type="Pfam" id="PF00583">
    <property type="entry name" value="Acetyltransf_1"/>
    <property type="match status" value="1"/>
</dbReference>
<evidence type="ECO:0000256" key="3">
    <source>
        <dbReference type="SAM" id="MobiDB-lite"/>
    </source>
</evidence>
<protein>
    <recommendedName>
        <fullName evidence="4">N-acetyltransferase domain-containing protein</fullName>
    </recommendedName>
</protein>
<dbReference type="HOGENOM" id="CLU_1087189_0_0_1"/>
<dbReference type="OMA" id="TTIVCMK"/>
<dbReference type="AlphaFoldDB" id="A4S9K9"/>
<dbReference type="RefSeq" id="XP_001422086.1">
    <property type="nucleotide sequence ID" value="XM_001422049.1"/>
</dbReference>
<dbReference type="eggNOG" id="ENOG502S8XJ">
    <property type="taxonomic scope" value="Eukaryota"/>
</dbReference>
<dbReference type="SUPFAM" id="SSF55729">
    <property type="entry name" value="Acyl-CoA N-acyltransferases (Nat)"/>
    <property type="match status" value="1"/>
</dbReference>
<dbReference type="PANTHER" id="PTHR42919">
    <property type="entry name" value="N-ALPHA-ACETYLTRANSFERASE"/>
    <property type="match status" value="1"/>
</dbReference>
<gene>
    <name evidence="5" type="ORF">OSTLU_93914</name>
</gene>
<dbReference type="Proteomes" id="UP000001568">
    <property type="component" value="Chromosome 17"/>
</dbReference>
<accession>A4S9K9</accession>
<name>A4S9K9_OSTLU</name>
<dbReference type="Gene3D" id="3.40.630.30">
    <property type="match status" value="1"/>
</dbReference>
<keyword evidence="6" id="KW-1185">Reference proteome</keyword>
<dbReference type="Gramene" id="ABP00403">
    <property type="protein sequence ID" value="ABP00403"/>
    <property type="gene ID" value="OSTLU_93914"/>
</dbReference>
<dbReference type="InterPro" id="IPR000182">
    <property type="entry name" value="GNAT_dom"/>
</dbReference>
<evidence type="ECO:0000259" key="4">
    <source>
        <dbReference type="PROSITE" id="PS51186"/>
    </source>
</evidence>
<evidence type="ECO:0000313" key="5">
    <source>
        <dbReference type="EMBL" id="ABP00403.1"/>
    </source>
</evidence>
<feature type="region of interest" description="Disordered" evidence="3">
    <location>
        <begin position="1"/>
        <end position="20"/>
    </location>
</feature>
<keyword evidence="1" id="KW-0808">Transferase</keyword>